<reference evidence="2" key="1">
    <citation type="submission" date="2023-08" db="EMBL/GenBank/DDBJ databases">
        <authorList>
            <person name="Audoor S."/>
            <person name="Bilcke G."/>
        </authorList>
    </citation>
    <scope>NUCLEOTIDE SEQUENCE</scope>
</reference>
<evidence type="ECO:0008006" key="4">
    <source>
        <dbReference type="Google" id="ProtNLM"/>
    </source>
</evidence>
<feature type="compositionally biased region" description="Low complexity" evidence="1">
    <location>
        <begin position="312"/>
        <end position="323"/>
    </location>
</feature>
<organism evidence="2 3">
    <name type="scientific">Cylindrotheca closterium</name>
    <dbReference type="NCBI Taxonomy" id="2856"/>
    <lineage>
        <taxon>Eukaryota</taxon>
        <taxon>Sar</taxon>
        <taxon>Stramenopiles</taxon>
        <taxon>Ochrophyta</taxon>
        <taxon>Bacillariophyta</taxon>
        <taxon>Bacillariophyceae</taxon>
        <taxon>Bacillariophycidae</taxon>
        <taxon>Bacillariales</taxon>
        <taxon>Bacillariaceae</taxon>
        <taxon>Cylindrotheca</taxon>
    </lineage>
</organism>
<feature type="region of interest" description="Disordered" evidence="1">
    <location>
        <begin position="306"/>
        <end position="325"/>
    </location>
</feature>
<dbReference type="SUPFAM" id="SSF50156">
    <property type="entry name" value="PDZ domain-like"/>
    <property type="match status" value="1"/>
</dbReference>
<feature type="region of interest" description="Disordered" evidence="1">
    <location>
        <begin position="1"/>
        <end position="59"/>
    </location>
</feature>
<gene>
    <name evidence="2" type="ORF">CYCCA115_LOCUS2923</name>
</gene>
<protein>
    <recommendedName>
        <fullName evidence="4">PDZ domain-containing protein</fullName>
    </recommendedName>
</protein>
<sequence>MPALMCPMKLRIRRRSGNNNNNKTTTKKKNESSSSKHDDEDDDVKECERHSSFRPNQHSSITLAQDDVVIIATKKSKKQLIGLILERKQQEEDPNNCPIVVRKIMEGSLFAKTNLIPDMEIRVINGIDCSKLKAIAEAYSIMTEAERTVTIVARGETKKAVEENKDQLLTPIVRPPTRRSAPAHMWLEMVDNMNHKDIRLFASQEPNDEELLLLSPRREEAKDEDILEAPPRPSFKTTSRPRRLPSNLEMDNKISSHSTMSEITLNPSQHPAPTPDIVITRPIGSKNKSSVKSVLAALYPDYGDSDDNQNGSSIESSSSSCHSTTKDISFASTSLVSKESPPRRLQRGAVGDLVPLPPPLLNDNSAGPLFRGAGPMESHSLYAPSIPRVGARDAI</sequence>
<dbReference type="Gene3D" id="2.30.42.10">
    <property type="match status" value="1"/>
</dbReference>
<evidence type="ECO:0000313" key="2">
    <source>
        <dbReference type="EMBL" id="CAJ1932611.1"/>
    </source>
</evidence>
<name>A0AAD2CGW9_9STRA</name>
<proteinExistence type="predicted"/>
<evidence type="ECO:0000256" key="1">
    <source>
        <dbReference type="SAM" id="MobiDB-lite"/>
    </source>
</evidence>
<dbReference type="InterPro" id="IPR036034">
    <property type="entry name" value="PDZ_sf"/>
</dbReference>
<feature type="region of interest" description="Disordered" evidence="1">
    <location>
        <begin position="218"/>
        <end position="249"/>
    </location>
</feature>
<evidence type="ECO:0000313" key="3">
    <source>
        <dbReference type="Proteomes" id="UP001295423"/>
    </source>
</evidence>
<feature type="region of interest" description="Disordered" evidence="1">
    <location>
        <begin position="332"/>
        <end position="359"/>
    </location>
</feature>
<keyword evidence="3" id="KW-1185">Reference proteome</keyword>
<dbReference type="Proteomes" id="UP001295423">
    <property type="component" value="Unassembled WGS sequence"/>
</dbReference>
<feature type="compositionally biased region" description="Basic and acidic residues" evidence="1">
    <location>
        <begin position="28"/>
        <end position="38"/>
    </location>
</feature>
<comment type="caution">
    <text evidence="2">The sequence shown here is derived from an EMBL/GenBank/DDBJ whole genome shotgun (WGS) entry which is preliminary data.</text>
</comment>
<accession>A0AAD2CGW9</accession>
<dbReference type="EMBL" id="CAKOGP040000224">
    <property type="protein sequence ID" value="CAJ1932611.1"/>
    <property type="molecule type" value="Genomic_DNA"/>
</dbReference>
<dbReference type="AlphaFoldDB" id="A0AAD2CGW9"/>